<dbReference type="GO" id="GO:0015562">
    <property type="term" value="F:efflux transmembrane transporter activity"/>
    <property type="evidence" value="ECO:0007669"/>
    <property type="project" value="InterPro"/>
</dbReference>
<comment type="caution">
    <text evidence="1">The sequence shown here is derived from an EMBL/GenBank/DDBJ whole genome shotgun (WGS) entry which is preliminary data.</text>
</comment>
<dbReference type="Proteomes" id="UP001151079">
    <property type="component" value="Unassembled WGS sequence"/>
</dbReference>
<dbReference type="RefSeq" id="WP_264205655.1">
    <property type="nucleotide sequence ID" value="NZ_JAOZEW010000006.1"/>
</dbReference>
<reference evidence="1" key="1">
    <citation type="submission" date="2022-10" db="EMBL/GenBank/DDBJ databases">
        <title>Two novel species of Flavobacterium.</title>
        <authorList>
            <person name="Liu Q."/>
            <person name="Xin Y.-H."/>
        </authorList>
    </citation>
    <scope>NUCLEOTIDE SEQUENCE</scope>
    <source>
        <strain evidence="1">LS1R49</strain>
    </source>
</reference>
<gene>
    <name evidence="1" type="ORF">OIU83_07640</name>
</gene>
<dbReference type="AlphaFoldDB" id="A0A9X2ZGY6"/>
<dbReference type="InterPro" id="IPR010131">
    <property type="entry name" value="MdtP/NodT-like"/>
</dbReference>
<keyword evidence="2" id="KW-1185">Reference proteome</keyword>
<evidence type="ECO:0000313" key="1">
    <source>
        <dbReference type="EMBL" id="MCV9927518.1"/>
    </source>
</evidence>
<dbReference type="PANTHER" id="PTHR30203">
    <property type="entry name" value="OUTER MEMBRANE CATION EFFLUX PROTEIN"/>
    <property type="match status" value="1"/>
</dbReference>
<dbReference type="Gene3D" id="1.20.1600.10">
    <property type="entry name" value="Outer membrane efflux proteins (OEP)"/>
    <property type="match status" value="1"/>
</dbReference>
<dbReference type="EMBL" id="JAOZEW010000006">
    <property type="protein sequence ID" value="MCV9927518.1"/>
    <property type="molecule type" value="Genomic_DNA"/>
</dbReference>
<dbReference type="PANTHER" id="PTHR30203:SF23">
    <property type="entry name" value="OUTER MEMBRANE EFFLUX PROTEIN"/>
    <property type="match status" value="1"/>
</dbReference>
<accession>A0A9X2ZGY6</accession>
<protein>
    <submittedName>
        <fullName evidence="1">TolC family protein</fullName>
    </submittedName>
</protein>
<evidence type="ECO:0000313" key="2">
    <source>
        <dbReference type="Proteomes" id="UP001151079"/>
    </source>
</evidence>
<dbReference type="SUPFAM" id="SSF56954">
    <property type="entry name" value="Outer membrane efflux proteins (OEP)"/>
    <property type="match status" value="1"/>
</dbReference>
<name>A0A9X2ZGY6_9FLAO</name>
<sequence>MVKKYFILFFIFISFFNHFQIYGQVGDTLKLDIKETEKRFIDNNLQLIAGRYNIDIAGAEVITSKLFPNPDFNYTNGIAAKTDPGSNLNAYAERTFGISQLIQTAGKRNKNIKLANLGVEQSKHQFFDLLRTLKFSLRSDFYNLYYQQQSARVYNKEISSLARLLDTFRIQSKKGNIAEKEVIRIQSQLYSLQGEYNDLFTNIDSLQKELKIFLRLPGQTYVVPQVSTIAPRIKTSQVPYVQLLDSALVNRQDLMLSKSMIEYSKVNLKLQKALAVPDVSLSVNYDRLGGFGTDFFGAGIDINLPFFSRNQGEIKKADLSLKQNQVLLDDLLNRIENDVASGYQASLRIEKIADGIDPEFNTNFNRMINAVFENYQKRNISLLEFLDFYDSYKNNTLQINNIMLNRVLSFEQLNYLTGTSFFN</sequence>
<organism evidence="1 2">
    <name type="scientific">Flavobacterium shii</name>
    <dbReference type="NCBI Taxonomy" id="2987687"/>
    <lineage>
        <taxon>Bacteria</taxon>
        <taxon>Pseudomonadati</taxon>
        <taxon>Bacteroidota</taxon>
        <taxon>Flavobacteriia</taxon>
        <taxon>Flavobacteriales</taxon>
        <taxon>Flavobacteriaceae</taxon>
        <taxon>Flavobacterium</taxon>
    </lineage>
</organism>
<proteinExistence type="predicted"/>